<dbReference type="OrthoDB" id="9816117at2"/>
<dbReference type="Proteomes" id="UP000308705">
    <property type="component" value="Unassembled WGS sequence"/>
</dbReference>
<dbReference type="RefSeq" id="WP_137250675.1">
    <property type="nucleotide sequence ID" value="NZ_SZQA01000038.1"/>
</dbReference>
<evidence type="ECO:0000313" key="4">
    <source>
        <dbReference type="Proteomes" id="UP000308705"/>
    </source>
</evidence>
<dbReference type="PANTHER" id="PTHR46553:SF3">
    <property type="entry name" value="ADENINE NUCLEOTIDE ALPHA HYDROLASES-LIKE SUPERFAMILY PROTEIN"/>
    <property type="match status" value="1"/>
</dbReference>
<reference evidence="3 4" key="1">
    <citation type="submission" date="2019-04" db="EMBL/GenBank/DDBJ databases">
        <title>Herbidospora sp. NEAU-GS14.nov., a novel actinomycete isolated from soil.</title>
        <authorList>
            <person name="Han L."/>
        </authorList>
    </citation>
    <scope>NUCLEOTIDE SEQUENCE [LARGE SCALE GENOMIC DNA]</scope>
    <source>
        <strain evidence="3 4">NEAU-GS14</strain>
    </source>
</reference>
<feature type="domain" description="UspA" evidence="2">
    <location>
        <begin position="4"/>
        <end position="139"/>
    </location>
</feature>
<comment type="caution">
    <text evidence="3">The sequence shown here is derived from an EMBL/GenBank/DDBJ whole genome shotgun (WGS) entry which is preliminary data.</text>
</comment>
<accession>A0A4U3M587</accession>
<proteinExistence type="inferred from homology"/>
<sequence length="295" mass="30556">MKEAIVVGVDGSPATVAAIEWAADDAARTGLPLHVVFAVDRSPHEIPKFPSPGLEDALSRGAARVLDEAEKAARARQPGITVVTEQIEGRPADVLRRAAAEAAELVVGTRGMGGFAGAVVGSVSSHVAGHVPGPVVVVRHLPGPPTGEIVVGVDDSPAARPALAYAFEQARSRHSALRAVRAWMEPVHAYAPGILYDLEEIATAQHAVVAGLLDPWRERYPEIKVIEDVRLGHPVAALVDASAGADLLVVGSHGRGTVASALMGSVSRAVLHHAECPVAVVRPGAPAEGAEDHVR</sequence>
<gene>
    <name evidence="3" type="ORF">FDA94_31350</name>
</gene>
<evidence type="ECO:0000256" key="1">
    <source>
        <dbReference type="ARBA" id="ARBA00008791"/>
    </source>
</evidence>
<dbReference type="InterPro" id="IPR006016">
    <property type="entry name" value="UspA"/>
</dbReference>
<dbReference type="InterPro" id="IPR014729">
    <property type="entry name" value="Rossmann-like_a/b/a_fold"/>
</dbReference>
<evidence type="ECO:0000313" key="3">
    <source>
        <dbReference type="EMBL" id="TKK84028.1"/>
    </source>
</evidence>
<dbReference type="PRINTS" id="PR01438">
    <property type="entry name" value="UNVRSLSTRESS"/>
</dbReference>
<dbReference type="EMBL" id="SZQA01000038">
    <property type="protein sequence ID" value="TKK84028.1"/>
    <property type="molecule type" value="Genomic_DNA"/>
</dbReference>
<dbReference type="Gene3D" id="3.40.50.620">
    <property type="entry name" value="HUPs"/>
    <property type="match status" value="2"/>
</dbReference>
<feature type="domain" description="UspA" evidence="2">
    <location>
        <begin position="149"/>
        <end position="282"/>
    </location>
</feature>
<name>A0A4U3M587_9ACTN</name>
<evidence type="ECO:0000259" key="2">
    <source>
        <dbReference type="Pfam" id="PF00582"/>
    </source>
</evidence>
<dbReference type="InterPro" id="IPR006015">
    <property type="entry name" value="Universal_stress_UspA"/>
</dbReference>
<dbReference type="PANTHER" id="PTHR46553">
    <property type="entry name" value="ADENINE NUCLEOTIDE ALPHA HYDROLASES-LIKE SUPERFAMILY PROTEIN"/>
    <property type="match status" value="1"/>
</dbReference>
<keyword evidence="4" id="KW-1185">Reference proteome</keyword>
<comment type="similarity">
    <text evidence="1">Belongs to the universal stress protein A family.</text>
</comment>
<organism evidence="3 4">
    <name type="scientific">Herbidospora galbida</name>
    <dbReference type="NCBI Taxonomy" id="2575442"/>
    <lineage>
        <taxon>Bacteria</taxon>
        <taxon>Bacillati</taxon>
        <taxon>Actinomycetota</taxon>
        <taxon>Actinomycetes</taxon>
        <taxon>Streptosporangiales</taxon>
        <taxon>Streptosporangiaceae</taxon>
        <taxon>Herbidospora</taxon>
    </lineage>
</organism>
<dbReference type="Pfam" id="PF00582">
    <property type="entry name" value="Usp"/>
    <property type="match status" value="2"/>
</dbReference>
<protein>
    <submittedName>
        <fullName evidence="3">Universal stress protein</fullName>
    </submittedName>
</protein>
<dbReference type="SUPFAM" id="SSF52402">
    <property type="entry name" value="Adenine nucleotide alpha hydrolases-like"/>
    <property type="match status" value="2"/>
</dbReference>
<dbReference type="AlphaFoldDB" id="A0A4U3M587"/>